<dbReference type="GO" id="GO:0008374">
    <property type="term" value="F:O-acyltransferase activity"/>
    <property type="evidence" value="ECO:0007669"/>
    <property type="project" value="TreeGrafter"/>
</dbReference>
<dbReference type="Pfam" id="PF00132">
    <property type="entry name" value="Hexapep"/>
    <property type="match status" value="1"/>
</dbReference>
<dbReference type="InterPro" id="IPR011004">
    <property type="entry name" value="Trimer_LpxA-like_sf"/>
</dbReference>
<dbReference type="InterPro" id="IPR018357">
    <property type="entry name" value="Hexapep_transf_CS"/>
</dbReference>
<keyword evidence="4 5" id="KW-0012">Acyltransferase</keyword>
<evidence type="ECO:0000313" key="5">
    <source>
        <dbReference type="EMBL" id="QCD45230.1"/>
    </source>
</evidence>
<dbReference type="SUPFAM" id="SSF51161">
    <property type="entry name" value="Trimeric LpxA-like enzymes"/>
    <property type="match status" value="1"/>
</dbReference>
<evidence type="ECO:0000256" key="1">
    <source>
        <dbReference type="ARBA" id="ARBA00007274"/>
    </source>
</evidence>
<reference evidence="5 6" key="1">
    <citation type="submission" date="2016-07" db="EMBL/GenBank/DDBJ databases">
        <title>Comparative genomics of the Campylobacter concisus group.</title>
        <authorList>
            <person name="Miller W.G."/>
            <person name="Yee E."/>
            <person name="Chapman M.H."/>
            <person name="Huynh S."/>
            <person name="Bono J.L."/>
            <person name="On S.L.W."/>
            <person name="StLeger J."/>
            <person name="Foster G."/>
            <person name="Parker C.T."/>
        </authorList>
    </citation>
    <scope>NUCLEOTIDE SEQUENCE [LARGE SCALE GENOMIC DNA]</scope>
    <source>
        <strain evidence="5 6">CCUG 21559</strain>
    </source>
</reference>
<dbReference type="PANTHER" id="PTHR23416">
    <property type="entry name" value="SIALIC ACID SYNTHASE-RELATED"/>
    <property type="match status" value="1"/>
</dbReference>
<proteinExistence type="inferred from homology"/>
<protein>
    <submittedName>
        <fullName evidence="5">Maltose/galactoside O-acyltransferase (MAT/GAT)-like acetyltransferase</fullName>
    </submittedName>
</protein>
<sequence length="179" mass="19358">MIEFDGIIKPDSELFNHIQELVEINREKVAKLSGAYLSRDEIREILSDITGVSVDESVIVNLPFYTDFGHHIRLGKNVFINQGVMMTDLGGIFIGDNVLIAPRVNILSVNHPTDPALRSGLILKPVRISNNVWIGAGATILPGVNIGENAIIAAASVVVKDVPPNCIVAGNPAKIIKNF</sequence>
<name>A0A6G5QHT3_9BACT</name>
<keyword evidence="6" id="KW-1185">Reference proteome</keyword>
<comment type="similarity">
    <text evidence="1">Belongs to the transferase hexapeptide repeat family.</text>
</comment>
<dbReference type="CDD" id="cd03357">
    <property type="entry name" value="LbH_MAT_GAT"/>
    <property type="match status" value="1"/>
</dbReference>
<dbReference type="EMBL" id="CP012542">
    <property type="protein sequence ID" value="QCD45230.1"/>
    <property type="molecule type" value="Genomic_DNA"/>
</dbReference>
<dbReference type="RefSeq" id="WP_171994031.1">
    <property type="nucleotide sequence ID" value="NZ_CP012542.1"/>
</dbReference>
<dbReference type="InterPro" id="IPR051159">
    <property type="entry name" value="Hexapeptide_acetyltransf"/>
</dbReference>
<keyword evidence="3" id="KW-0677">Repeat</keyword>
<evidence type="ECO:0000256" key="3">
    <source>
        <dbReference type="ARBA" id="ARBA00022737"/>
    </source>
</evidence>
<organism evidence="5 6">
    <name type="scientific">Campylobacter mucosalis CCUG 21559</name>
    <dbReference type="NCBI Taxonomy" id="1032067"/>
    <lineage>
        <taxon>Bacteria</taxon>
        <taxon>Pseudomonadati</taxon>
        <taxon>Campylobacterota</taxon>
        <taxon>Epsilonproteobacteria</taxon>
        <taxon>Campylobacterales</taxon>
        <taxon>Campylobacteraceae</taxon>
        <taxon>Campylobacter</taxon>
    </lineage>
</organism>
<dbReference type="AlphaFoldDB" id="A0A6G5QHT3"/>
<dbReference type="PANTHER" id="PTHR23416:SF23">
    <property type="entry name" value="ACETYLTRANSFERASE C18B11.09C-RELATED"/>
    <property type="match status" value="1"/>
</dbReference>
<evidence type="ECO:0000256" key="4">
    <source>
        <dbReference type="ARBA" id="ARBA00023315"/>
    </source>
</evidence>
<gene>
    <name evidence="5" type="ORF">CMUC_1469</name>
</gene>
<evidence type="ECO:0000313" key="6">
    <source>
        <dbReference type="Proteomes" id="UP000503264"/>
    </source>
</evidence>
<keyword evidence="2 5" id="KW-0808">Transferase</keyword>
<dbReference type="PROSITE" id="PS00101">
    <property type="entry name" value="HEXAPEP_TRANSFERASES"/>
    <property type="match status" value="1"/>
</dbReference>
<evidence type="ECO:0000256" key="2">
    <source>
        <dbReference type="ARBA" id="ARBA00022679"/>
    </source>
</evidence>
<accession>A0A6G5QHT3</accession>
<dbReference type="InterPro" id="IPR001451">
    <property type="entry name" value="Hexapep"/>
</dbReference>
<dbReference type="Gene3D" id="2.160.10.10">
    <property type="entry name" value="Hexapeptide repeat proteins"/>
    <property type="match status" value="1"/>
</dbReference>
<dbReference type="Proteomes" id="UP000503264">
    <property type="component" value="Chromosome"/>
</dbReference>